<dbReference type="PANTHER" id="PTHR43201">
    <property type="entry name" value="ACYL-COA SYNTHETASE"/>
    <property type="match status" value="1"/>
</dbReference>
<reference evidence="5 6" key="2">
    <citation type="journal article" date="2010" name="Stand. Genomic Sci.">
        <title>Complete genome sequence of Nakamurella multipartita type strain (Y-104).</title>
        <authorList>
            <person name="Tice H."/>
            <person name="Mayilraj S."/>
            <person name="Sims D."/>
            <person name="Lapidus A."/>
            <person name="Nolan M."/>
            <person name="Lucas S."/>
            <person name="Glavina Del Rio T."/>
            <person name="Copeland A."/>
            <person name="Cheng J.F."/>
            <person name="Meincke L."/>
            <person name="Bruce D."/>
            <person name="Goodwin L."/>
            <person name="Pitluck S."/>
            <person name="Ivanova N."/>
            <person name="Mavromatis K."/>
            <person name="Ovchinnikova G."/>
            <person name="Pati A."/>
            <person name="Chen A."/>
            <person name="Palaniappan K."/>
            <person name="Land M."/>
            <person name="Hauser L."/>
            <person name="Chang Y.J."/>
            <person name="Jeffries C.D."/>
            <person name="Detter J.C."/>
            <person name="Brettin T."/>
            <person name="Rohde M."/>
            <person name="Goker M."/>
            <person name="Bristow J."/>
            <person name="Eisen J.A."/>
            <person name="Markowitz V."/>
            <person name="Hugenholtz P."/>
            <person name="Kyrpides N.C."/>
            <person name="Klenk H.P."/>
            <person name="Chen F."/>
        </authorList>
    </citation>
    <scope>NUCLEOTIDE SEQUENCE [LARGE SCALE GENOMIC DNA]</scope>
    <source>
        <strain evidence="6">ATCC 700099 / DSM 44233 / CIP 104796 / JCM 9543 / NBRC 105858 / Y-104</strain>
    </source>
</reference>
<dbReference type="SUPFAM" id="SSF53474">
    <property type="entry name" value="alpha/beta-Hydrolases"/>
    <property type="match status" value="1"/>
</dbReference>
<dbReference type="InParanoid" id="C8XJG9"/>
<dbReference type="KEGG" id="nml:Namu_4241"/>
<dbReference type="InterPro" id="IPR000873">
    <property type="entry name" value="AMP-dep_synth/lig_dom"/>
</dbReference>
<organism evidence="5 6">
    <name type="scientific">Nakamurella multipartita (strain ATCC 700099 / DSM 44233 / CIP 104796 / JCM 9543 / NBRC 105858 / Y-104)</name>
    <name type="common">Microsphaera multipartita</name>
    <dbReference type="NCBI Taxonomy" id="479431"/>
    <lineage>
        <taxon>Bacteria</taxon>
        <taxon>Bacillati</taxon>
        <taxon>Actinomycetota</taxon>
        <taxon>Actinomycetes</taxon>
        <taxon>Nakamurellales</taxon>
        <taxon>Nakamurellaceae</taxon>
        <taxon>Nakamurella</taxon>
    </lineage>
</organism>
<dbReference type="eggNOG" id="COG0318">
    <property type="taxonomic scope" value="Bacteria"/>
</dbReference>
<name>C8XJG9_NAKMY</name>
<dbReference type="PRINTS" id="PR00111">
    <property type="entry name" value="ABHYDROLASE"/>
</dbReference>
<keyword evidence="6" id="KW-1185">Reference proteome</keyword>
<comment type="similarity">
    <text evidence="1">Belongs to the ATP-dependent AMP-binding enzyme family.</text>
</comment>
<dbReference type="STRING" id="479431.Namu_4241"/>
<keyword evidence="2 5" id="KW-0436">Ligase</keyword>
<dbReference type="SUPFAM" id="SSF56801">
    <property type="entry name" value="Acetyl-CoA synthetase-like"/>
    <property type="match status" value="1"/>
</dbReference>
<dbReference type="PANTHER" id="PTHR43201:SF5">
    <property type="entry name" value="MEDIUM-CHAIN ACYL-COA LIGASE ACSF2, MITOCHONDRIAL"/>
    <property type="match status" value="1"/>
</dbReference>
<dbReference type="InterPro" id="IPR000073">
    <property type="entry name" value="AB_hydrolase_1"/>
</dbReference>
<gene>
    <name evidence="5" type="ordered locus">Namu_4241</name>
</gene>
<evidence type="ECO:0000313" key="6">
    <source>
        <dbReference type="Proteomes" id="UP000002218"/>
    </source>
</evidence>
<dbReference type="Gene3D" id="3.40.50.12780">
    <property type="entry name" value="N-terminal domain of ligase-like"/>
    <property type="match status" value="1"/>
</dbReference>
<reference evidence="6" key="1">
    <citation type="submission" date="2009-09" db="EMBL/GenBank/DDBJ databases">
        <title>The complete genome of Nakamurella multipartita DSM 44233.</title>
        <authorList>
            <consortium name="US DOE Joint Genome Institute (JGI-PGF)"/>
            <person name="Lucas S."/>
            <person name="Copeland A."/>
            <person name="Lapidus A."/>
            <person name="Glavina del Rio T."/>
            <person name="Dalin E."/>
            <person name="Tice H."/>
            <person name="Bruce D."/>
            <person name="Goodwin L."/>
            <person name="Pitluck S."/>
            <person name="Kyrpides N."/>
            <person name="Mavromatis K."/>
            <person name="Ivanova N."/>
            <person name="Ovchinnikova G."/>
            <person name="Sims D."/>
            <person name="Meincke L."/>
            <person name="Brettin T."/>
            <person name="Detter J.C."/>
            <person name="Han C."/>
            <person name="Larimer F."/>
            <person name="Land M."/>
            <person name="Hauser L."/>
            <person name="Markowitz V."/>
            <person name="Cheng J.-F."/>
            <person name="Hugenholtz P."/>
            <person name="Woyke T."/>
            <person name="Wu D."/>
            <person name="Klenk H.-P."/>
            <person name="Eisen J.A."/>
        </authorList>
    </citation>
    <scope>NUCLEOTIDE SEQUENCE [LARGE SCALE GENOMIC DNA]</scope>
    <source>
        <strain evidence="6">ATCC 700099 / DSM 44233 / CIP 104796 / JCM 9543 / NBRC 105858 / Y-104</strain>
    </source>
</reference>
<feature type="domain" description="AMP-dependent synthetase/ligase" evidence="3">
    <location>
        <begin position="347"/>
        <end position="718"/>
    </location>
</feature>
<dbReference type="GO" id="GO:0031956">
    <property type="term" value="F:medium-chain fatty acid-CoA ligase activity"/>
    <property type="evidence" value="ECO:0007669"/>
    <property type="project" value="TreeGrafter"/>
</dbReference>
<proteinExistence type="inferred from homology"/>
<feature type="domain" description="AB hydrolase-1" evidence="4">
    <location>
        <begin position="54"/>
        <end position="290"/>
    </location>
</feature>
<dbReference type="GO" id="GO:0006631">
    <property type="term" value="P:fatty acid metabolic process"/>
    <property type="evidence" value="ECO:0007669"/>
    <property type="project" value="TreeGrafter"/>
</dbReference>
<dbReference type="Gene3D" id="3.40.50.1820">
    <property type="entry name" value="alpha/beta hydrolase"/>
    <property type="match status" value="1"/>
</dbReference>
<dbReference type="eggNOG" id="COG2267">
    <property type="taxonomic scope" value="Bacteria"/>
</dbReference>
<evidence type="ECO:0000259" key="3">
    <source>
        <dbReference type="Pfam" id="PF00501"/>
    </source>
</evidence>
<dbReference type="Proteomes" id="UP000002218">
    <property type="component" value="Chromosome"/>
</dbReference>
<protein>
    <submittedName>
        <fullName evidence="5">AMP-dependent synthetase and ligase</fullName>
    </submittedName>
</protein>
<dbReference type="OrthoDB" id="812569at2"/>
<dbReference type="AlphaFoldDB" id="C8XJG9"/>
<sequence>MVAPTVPPAPARRPPADLDGLDPAWSRLVRVPGTDGVGRTWHLLDNRTADPALTLLCVHGNPSWSYLFRSLLRQAPPRVRVIAVDQLDMGFSERTGRLRRAGDRIDELTELTDELRLTGPVVTVGHDWGGAISLGWALRHRDRLAGVVLTNTAVSGTRGPAVIRLVRSRWLLPTLTVRSTAFIDGALAMSHPRLRGPVRRAFRAPYRSADRRAAIEDFVADIPIETDHPSAAVLDGIAGGLDALSRVPVLMMWGAADPVFSDTYLHDLERRLPHADVHRYARAGHLLPEDADVAGVVVDWISTLGRRRPDRAAAEPVHAAVTHEPATDELITDEPSTLPDPHGELGDRPAILELGAPGRPAGARSVTFGEFADLVGRTAAGLGHTGVRPGDRVALMIPPGIDLAVTLYACWRIGAVAVLIDSGLGPAGMSAAIRAAAPAYLVGIPKALVAARALRWPGRRISTRTLRAPGLLDVVGDLPTLRTATAPLPPPPTTADEAAVVFTSGATGPSKGVRYTHGRLTAQRDVLAGLYDVTPDDRLVAAFAPFALYGPAAGIPSVVPDMDVARPGTLTATALGDAAVAVDATLVFASPAALANVVATRDALTEAHRAAFARVRLLLSAGAPVRPSLLAAAAELFPNAAAHTPYGMTECLPVATISLAEIRAATGGDGVCVGSPAPGVAVRIRRLDERGRPTGDLLEQPDVLGEVVVRAAHARAGYDRLWHTEFLASQPAGWHATGDVGRLDRAGRLWIGGRLGHVITTPDGPVAPVGLEQAVEDLPGVRAAAVVGVGPVGAQQLVVLLTVDPDGRFDPPSRPRLAGLDRLDQVRAVAGDRDVVAVFELPRLPVDRRHNSKIDRTRLAGWAARALQGRRPRTP</sequence>
<dbReference type="RefSeq" id="WP_015749355.1">
    <property type="nucleotide sequence ID" value="NC_013235.1"/>
</dbReference>
<dbReference type="EMBL" id="CP001737">
    <property type="protein sequence ID" value="ACV80530.1"/>
    <property type="molecule type" value="Genomic_DNA"/>
</dbReference>
<dbReference type="Pfam" id="PF00501">
    <property type="entry name" value="AMP-binding"/>
    <property type="match status" value="1"/>
</dbReference>
<evidence type="ECO:0000313" key="5">
    <source>
        <dbReference type="EMBL" id="ACV80530.1"/>
    </source>
</evidence>
<dbReference type="HOGENOM" id="CLU_303997_0_0_11"/>
<dbReference type="InterPro" id="IPR029058">
    <property type="entry name" value="AB_hydrolase_fold"/>
</dbReference>
<dbReference type="Pfam" id="PF00561">
    <property type="entry name" value="Abhydrolase_1"/>
    <property type="match status" value="1"/>
</dbReference>
<accession>C8XJG9</accession>
<evidence type="ECO:0000259" key="4">
    <source>
        <dbReference type="Pfam" id="PF00561"/>
    </source>
</evidence>
<dbReference type="InterPro" id="IPR042099">
    <property type="entry name" value="ANL_N_sf"/>
</dbReference>
<evidence type="ECO:0000256" key="1">
    <source>
        <dbReference type="ARBA" id="ARBA00006432"/>
    </source>
</evidence>
<evidence type="ECO:0000256" key="2">
    <source>
        <dbReference type="ARBA" id="ARBA00022598"/>
    </source>
</evidence>